<evidence type="ECO:0000313" key="2">
    <source>
        <dbReference type="EMBL" id="CAD7014749.1"/>
    </source>
</evidence>
<dbReference type="AlphaFoldDB" id="A0A811VKL1"/>
<accession>A0A811VKL1</accession>
<protein>
    <submittedName>
        <fullName evidence="2">(Mediterranean fruit fly) hypothetical protein</fullName>
    </submittedName>
</protein>
<keyword evidence="3" id="KW-1185">Reference proteome</keyword>
<feature type="compositionally biased region" description="Polar residues" evidence="1">
    <location>
        <begin position="61"/>
        <end position="75"/>
    </location>
</feature>
<dbReference type="EMBL" id="CAJHJT010000056">
    <property type="protein sequence ID" value="CAD7014749.1"/>
    <property type="molecule type" value="Genomic_DNA"/>
</dbReference>
<dbReference type="Proteomes" id="UP000606786">
    <property type="component" value="Unassembled WGS sequence"/>
</dbReference>
<feature type="region of interest" description="Disordered" evidence="1">
    <location>
        <begin position="1"/>
        <end position="27"/>
    </location>
</feature>
<organism evidence="2 3">
    <name type="scientific">Ceratitis capitata</name>
    <name type="common">Mediterranean fruit fly</name>
    <name type="synonym">Tephritis capitata</name>
    <dbReference type="NCBI Taxonomy" id="7213"/>
    <lineage>
        <taxon>Eukaryota</taxon>
        <taxon>Metazoa</taxon>
        <taxon>Ecdysozoa</taxon>
        <taxon>Arthropoda</taxon>
        <taxon>Hexapoda</taxon>
        <taxon>Insecta</taxon>
        <taxon>Pterygota</taxon>
        <taxon>Neoptera</taxon>
        <taxon>Endopterygota</taxon>
        <taxon>Diptera</taxon>
        <taxon>Brachycera</taxon>
        <taxon>Muscomorpha</taxon>
        <taxon>Tephritoidea</taxon>
        <taxon>Tephritidae</taxon>
        <taxon>Ceratitis</taxon>
        <taxon>Ceratitis</taxon>
    </lineage>
</organism>
<reference evidence="2" key="1">
    <citation type="submission" date="2020-11" db="EMBL/GenBank/DDBJ databases">
        <authorList>
            <person name="Whitehead M."/>
        </authorList>
    </citation>
    <scope>NUCLEOTIDE SEQUENCE</scope>
    <source>
        <strain evidence="2">EGII</strain>
    </source>
</reference>
<gene>
    <name evidence="2" type="ORF">CCAP1982_LOCUS22726</name>
</gene>
<proteinExistence type="predicted"/>
<feature type="compositionally biased region" description="Basic and acidic residues" evidence="1">
    <location>
        <begin position="1"/>
        <end position="15"/>
    </location>
</feature>
<name>A0A811VKL1_CERCA</name>
<evidence type="ECO:0000256" key="1">
    <source>
        <dbReference type="SAM" id="MobiDB-lite"/>
    </source>
</evidence>
<feature type="region of interest" description="Disordered" evidence="1">
    <location>
        <begin position="58"/>
        <end position="90"/>
    </location>
</feature>
<sequence length="90" mass="10236">MRRHKDEDGREHDARNATTTTTSRTISEQIYANNSRMHRHIYSSASSLHTLYSEFVKSTERTASSTTDVETSTQRGLKDKEIGIQEGDCD</sequence>
<comment type="caution">
    <text evidence="2">The sequence shown here is derived from an EMBL/GenBank/DDBJ whole genome shotgun (WGS) entry which is preliminary data.</text>
</comment>
<evidence type="ECO:0000313" key="3">
    <source>
        <dbReference type="Proteomes" id="UP000606786"/>
    </source>
</evidence>